<accession>A0A927PLC8</accession>
<organism evidence="4 5">
    <name type="scientific">Lolliginicoccus lacisalsi</name>
    <dbReference type="NCBI Taxonomy" id="2742202"/>
    <lineage>
        <taxon>Bacteria</taxon>
        <taxon>Bacillati</taxon>
        <taxon>Actinomycetota</taxon>
        <taxon>Actinomycetes</taxon>
        <taxon>Mycobacteriales</taxon>
        <taxon>Hoyosellaceae</taxon>
        <taxon>Lolliginicoccus</taxon>
    </lineage>
</organism>
<dbReference type="AlphaFoldDB" id="A0A927PLC8"/>
<evidence type="ECO:0000313" key="4">
    <source>
        <dbReference type="EMBL" id="MBD8505714.1"/>
    </source>
</evidence>
<feature type="signal peptide" evidence="3">
    <location>
        <begin position="1"/>
        <end position="23"/>
    </location>
</feature>
<reference evidence="4" key="1">
    <citation type="submission" date="2020-09" db="EMBL/GenBank/DDBJ databases">
        <title>Hoyosella lacisalsi sp. nov., a halotolerant actinobacterium isolated from soil of Lake Gudzhirganskoe.</title>
        <authorList>
            <person name="Yang Q."/>
            <person name="Guo P.Y."/>
            <person name="Liu S.W."/>
            <person name="Li F.N."/>
            <person name="Sun C.H."/>
        </authorList>
    </citation>
    <scope>NUCLEOTIDE SEQUENCE</scope>
    <source>
        <strain evidence="4">G463</strain>
    </source>
</reference>
<gene>
    <name evidence="4" type="ORF">HT102_04335</name>
</gene>
<feature type="coiled-coil region" evidence="1">
    <location>
        <begin position="282"/>
        <end position="311"/>
    </location>
</feature>
<comment type="caution">
    <text evidence="4">The sequence shown here is derived from an EMBL/GenBank/DDBJ whole genome shotgun (WGS) entry which is preliminary data.</text>
</comment>
<feature type="compositionally biased region" description="Low complexity" evidence="2">
    <location>
        <begin position="349"/>
        <end position="362"/>
    </location>
</feature>
<feature type="compositionally biased region" description="Low complexity" evidence="2">
    <location>
        <begin position="388"/>
        <end position="420"/>
    </location>
</feature>
<name>A0A927PLC8_9ACTN</name>
<evidence type="ECO:0000256" key="2">
    <source>
        <dbReference type="SAM" id="MobiDB-lite"/>
    </source>
</evidence>
<sequence>MMPRARLALATVGVLALAFPAAAGIVTPTDAAFTDQVDALGEVTAGAWPTSGYARGTAGNTVVSGTSVNGSTSFRDEDPPGQSTAGGGFSNTGLLFSLNGDANTCAAYAVGTGGPHSNCATPPPSDTDSTSTLNSYNFNLAVAGLLTIDTLIRLSSPITTRTTCALDPAGTTTSAPTGTVQLRRTALGAYNSYPMPTPGTPTTFNFNYVALTAANISGQVETTTHLDTTNGVAVSEARLYVEVRSLALVTLATIDTVLGRSECSLSGPAPAAIGMRSQPADIDAARAEAEAEALEAEALEAEALEAEALEADPLATEQPQEEPLARDDEPATTEATSEPSPEAATGNDTTITETRIPTTTIAPAPPTTTAPAREPTTSTAPPPPEPPGTTSAPAPAESTTTAPVTSPETTSTPTTSEALE</sequence>
<dbReference type="Proteomes" id="UP000642993">
    <property type="component" value="Unassembled WGS sequence"/>
</dbReference>
<proteinExistence type="predicted"/>
<feature type="chain" id="PRO_5039380842" evidence="3">
    <location>
        <begin position="24"/>
        <end position="420"/>
    </location>
</feature>
<keyword evidence="1" id="KW-0175">Coiled coil</keyword>
<evidence type="ECO:0000313" key="5">
    <source>
        <dbReference type="Proteomes" id="UP000642993"/>
    </source>
</evidence>
<dbReference type="RefSeq" id="WP_192038187.1">
    <property type="nucleotide sequence ID" value="NZ_JACYWE010000002.1"/>
</dbReference>
<feature type="compositionally biased region" description="Low complexity" evidence="2">
    <location>
        <begin position="64"/>
        <end position="73"/>
    </location>
</feature>
<evidence type="ECO:0000256" key="1">
    <source>
        <dbReference type="SAM" id="Coils"/>
    </source>
</evidence>
<feature type="region of interest" description="Disordered" evidence="2">
    <location>
        <begin position="64"/>
        <end position="87"/>
    </location>
</feature>
<dbReference type="EMBL" id="JACYWE010000002">
    <property type="protein sequence ID" value="MBD8505714.1"/>
    <property type="molecule type" value="Genomic_DNA"/>
</dbReference>
<evidence type="ECO:0000256" key="3">
    <source>
        <dbReference type="SAM" id="SignalP"/>
    </source>
</evidence>
<feature type="region of interest" description="Disordered" evidence="2">
    <location>
        <begin position="312"/>
        <end position="420"/>
    </location>
</feature>
<feature type="compositionally biased region" description="Low complexity" evidence="2">
    <location>
        <begin position="369"/>
        <end position="379"/>
    </location>
</feature>
<protein>
    <submittedName>
        <fullName evidence="4">Uncharacterized protein</fullName>
    </submittedName>
</protein>
<keyword evidence="3" id="KW-0732">Signal</keyword>
<keyword evidence="5" id="KW-1185">Reference proteome</keyword>